<name>A0A1M6HN77_9FIRM</name>
<evidence type="ECO:0000313" key="4">
    <source>
        <dbReference type="EMBL" id="SHJ23662.1"/>
    </source>
</evidence>
<dbReference type="Proteomes" id="UP000322917">
    <property type="component" value="Unassembled WGS sequence"/>
</dbReference>
<dbReference type="GO" id="GO:0051536">
    <property type="term" value="F:iron-sulfur cluster binding"/>
    <property type="evidence" value="ECO:0007669"/>
    <property type="project" value="UniProtKB-KW"/>
</dbReference>
<dbReference type="InterPro" id="IPR040086">
    <property type="entry name" value="MJ0683-like"/>
</dbReference>
<evidence type="ECO:0008006" key="6">
    <source>
        <dbReference type="Google" id="ProtNLM"/>
    </source>
</evidence>
<dbReference type="RefSeq" id="WP_149734801.1">
    <property type="nucleotide sequence ID" value="NZ_FQZD01000014.1"/>
</dbReference>
<keyword evidence="2" id="KW-0408">Iron</keyword>
<gene>
    <name evidence="4" type="ORF">SAMN02745170_02044</name>
</gene>
<sequence length="338" mass="38226">MPKCGSQVVLCNLPVRFDTYIGCSHGCRYCFVQKKTSIQTIERGEGAESLRAFISGQRSTETKWCDWDIPLHWGGMSDPFQPIEKLKRYSYDCLKILAETKYPFVVSTKGALAADDEYLELLSKCNVVLQISMVCSKYDQLEKGAPTYEERLNMCRKIAPKVKRLIVRVQPYMLEVFDDVMKNIPRLADAGVYGVTFEGMKFYKSKPGMVKVGGDCCYPLPLLRSHFTRLREQCHKHGMKFFSGENRLRAMGDGMTCCGIDGLEGFKGNPYNICMMLNGKAPDPTEIMQQPGTADCFKSLNQTAGVGRRLKNTSFAGMMQKDLAEKKAYYKKTFGFDE</sequence>
<proteinExistence type="predicted"/>
<dbReference type="PANTHER" id="PTHR43432:SF4">
    <property type="entry name" value="RADICAL SAM CORE DOMAIN-CONTAINING PROTEIN"/>
    <property type="match status" value="1"/>
</dbReference>
<protein>
    <recommendedName>
        <fullName evidence="6">DNA repair photolyase</fullName>
    </recommendedName>
</protein>
<evidence type="ECO:0000256" key="2">
    <source>
        <dbReference type="ARBA" id="ARBA00023004"/>
    </source>
</evidence>
<dbReference type="EMBL" id="FQZD01000014">
    <property type="protein sequence ID" value="SHJ23662.1"/>
    <property type="molecule type" value="Genomic_DNA"/>
</dbReference>
<evidence type="ECO:0000313" key="5">
    <source>
        <dbReference type="Proteomes" id="UP000322917"/>
    </source>
</evidence>
<organism evidence="4 5">
    <name type="scientific">Propionispora hippei DSM 15287</name>
    <dbReference type="NCBI Taxonomy" id="1123003"/>
    <lineage>
        <taxon>Bacteria</taxon>
        <taxon>Bacillati</taxon>
        <taxon>Bacillota</taxon>
        <taxon>Negativicutes</taxon>
        <taxon>Selenomonadales</taxon>
        <taxon>Sporomusaceae</taxon>
        <taxon>Propionispora</taxon>
    </lineage>
</organism>
<dbReference type="SFLD" id="SFLDG01084">
    <property type="entry name" value="Uncharacterised_Radical_SAM_Su"/>
    <property type="match status" value="1"/>
</dbReference>
<reference evidence="4 5" key="1">
    <citation type="submission" date="2016-11" db="EMBL/GenBank/DDBJ databases">
        <authorList>
            <person name="Varghese N."/>
            <person name="Submissions S."/>
        </authorList>
    </citation>
    <scope>NUCLEOTIDE SEQUENCE [LARGE SCALE GENOMIC DNA]</scope>
    <source>
        <strain evidence="4 5">DSM 15287</strain>
    </source>
</reference>
<dbReference type="PANTHER" id="PTHR43432">
    <property type="entry name" value="SLR0285 PROTEIN"/>
    <property type="match status" value="1"/>
</dbReference>
<dbReference type="GO" id="GO:0003824">
    <property type="term" value="F:catalytic activity"/>
    <property type="evidence" value="ECO:0007669"/>
    <property type="project" value="InterPro"/>
</dbReference>
<dbReference type="SFLD" id="SFLDS00029">
    <property type="entry name" value="Radical_SAM"/>
    <property type="match status" value="1"/>
</dbReference>
<dbReference type="InterPro" id="IPR007197">
    <property type="entry name" value="rSAM"/>
</dbReference>
<dbReference type="Gene3D" id="3.80.30.30">
    <property type="match status" value="1"/>
</dbReference>
<keyword evidence="3" id="KW-0411">Iron-sulfur</keyword>
<dbReference type="OrthoDB" id="9785699at2"/>
<keyword evidence="5" id="KW-1185">Reference proteome</keyword>
<accession>A0A1M6HN77</accession>
<keyword evidence="1" id="KW-0479">Metal-binding</keyword>
<evidence type="ECO:0000256" key="3">
    <source>
        <dbReference type="ARBA" id="ARBA00023014"/>
    </source>
</evidence>
<evidence type="ECO:0000256" key="1">
    <source>
        <dbReference type="ARBA" id="ARBA00022723"/>
    </source>
</evidence>
<dbReference type="GO" id="GO:0046872">
    <property type="term" value="F:metal ion binding"/>
    <property type="evidence" value="ECO:0007669"/>
    <property type="project" value="UniProtKB-KW"/>
</dbReference>
<dbReference type="AlphaFoldDB" id="A0A1M6HN77"/>